<name>A0A2T5TY91_9SPHN</name>
<feature type="chain" id="PRO_5015725628" description="Aspartyl protease" evidence="1">
    <location>
        <begin position="23"/>
        <end position="310"/>
    </location>
</feature>
<dbReference type="OrthoDB" id="7548156at2"/>
<dbReference type="RefSeq" id="WP_146173373.1">
    <property type="nucleotide sequence ID" value="NZ_QAYE01000011.1"/>
</dbReference>
<accession>A0A2T5TY91</accession>
<keyword evidence="1" id="KW-0732">Signal</keyword>
<comment type="caution">
    <text evidence="2">The sequence shown here is derived from an EMBL/GenBank/DDBJ whole genome shotgun (WGS) entry which is preliminary data.</text>
</comment>
<dbReference type="EMBL" id="QAYE01000011">
    <property type="protein sequence ID" value="PTW44171.1"/>
    <property type="molecule type" value="Genomic_DNA"/>
</dbReference>
<proteinExistence type="predicted"/>
<evidence type="ECO:0000313" key="3">
    <source>
        <dbReference type="Proteomes" id="UP000244013"/>
    </source>
</evidence>
<evidence type="ECO:0008006" key="4">
    <source>
        <dbReference type="Google" id="ProtNLM"/>
    </source>
</evidence>
<organism evidence="2 3">
    <name type="scientific">Sphingomonas faeni</name>
    <dbReference type="NCBI Taxonomy" id="185950"/>
    <lineage>
        <taxon>Bacteria</taxon>
        <taxon>Pseudomonadati</taxon>
        <taxon>Pseudomonadota</taxon>
        <taxon>Alphaproteobacteria</taxon>
        <taxon>Sphingomonadales</taxon>
        <taxon>Sphingomonadaceae</taxon>
        <taxon>Sphingomonas</taxon>
    </lineage>
</organism>
<dbReference type="GeneID" id="91007549"/>
<feature type="signal peptide" evidence="1">
    <location>
        <begin position="1"/>
        <end position="22"/>
    </location>
</feature>
<reference evidence="2 3" key="1">
    <citation type="submission" date="2018-04" db="EMBL/GenBank/DDBJ databases">
        <title>Genomic Encyclopedia of Type Strains, Phase III (KMG-III): the genomes of soil and plant-associated and newly described type strains.</title>
        <authorList>
            <person name="Whitman W."/>
        </authorList>
    </citation>
    <scope>NUCLEOTIDE SEQUENCE [LARGE SCALE GENOMIC DNA]</scope>
    <source>
        <strain evidence="2 3">MA-olki</strain>
    </source>
</reference>
<evidence type="ECO:0000313" key="2">
    <source>
        <dbReference type="EMBL" id="PTW44171.1"/>
    </source>
</evidence>
<gene>
    <name evidence="2" type="ORF">C8J25_1116</name>
</gene>
<dbReference type="AlphaFoldDB" id="A0A2T5TY91"/>
<evidence type="ECO:0000256" key="1">
    <source>
        <dbReference type="SAM" id="SignalP"/>
    </source>
</evidence>
<dbReference type="Proteomes" id="UP000244013">
    <property type="component" value="Unassembled WGS sequence"/>
</dbReference>
<sequence>MLTKSRTLLTLVMIALPLSASAAPPAVTSPRLTLAQGAASLNGKRQCVAFSWLANDKGSPRGGISVPVRINGRSIPLQLDTGANVTSLYGAFPIKAGWAAKGSETFRAKAFELAGATLDRPEVYVNPDMEEDASLRGTLGLPALMGRVAVIDYPGQRFCLFAEGDLPAPLQKATFVRAMLRNAKFHVPIRTGAFTSDTIVFDTGSSEMPLHVDLAAWKRITGRTTTAAAPSTIQGTAWGKPFTLAGAPAASPVTMGDLPLGAITVFTNPDAPKSFADWPVPTDGVLGNAPLWDGIVILDLTARVRFGVIR</sequence>
<protein>
    <recommendedName>
        <fullName evidence="4">Aspartyl protease</fullName>
    </recommendedName>
</protein>